<evidence type="ECO:0000313" key="1">
    <source>
        <dbReference type="EMBL" id="OIT04180.1"/>
    </source>
</evidence>
<reference evidence="1" key="1">
    <citation type="submission" date="2016-11" db="EMBL/GenBank/DDBJ databases">
        <title>The genome of Nicotiana attenuata.</title>
        <authorList>
            <person name="Xu S."/>
            <person name="Brockmoeller T."/>
            <person name="Gaquerel E."/>
            <person name="Navarro A."/>
            <person name="Kuhl H."/>
            <person name="Gase K."/>
            <person name="Ling Z."/>
            <person name="Zhou W."/>
            <person name="Kreitzer C."/>
            <person name="Stanke M."/>
            <person name="Tang H."/>
            <person name="Lyons E."/>
            <person name="Pandey P."/>
            <person name="Pandey S.P."/>
            <person name="Timmermann B."/>
            <person name="Baldwin I.T."/>
        </authorList>
    </citation>
    <scope>NUCLEOTIDE SEQUENCE [LARGE SCALE GENOMIC DNA]</scope>
    <source>
        <strain evidence="1">UT</strain>
    </source>
</reference>
<sequence>MELRSSILAFDLIRPSECKAQLGKDVGSKFVGLEGPGTMLKEIGNTWEFNLGNLLITARKLPSNGKGNCSARKE</sequence>
<evidence type="ECO:0000313" key="2">
    <source>
        <dbReference type="Proteomes" id="UP000187609"/>
    </source>
</evidence>
<dbReference type="Gramene" id="OIT04180">
    <property type="protein sequence ID" value="OIT04180"/>
    <property type="gene ID" value="A4A49_19257"/>
</dbReference>
<accession>A0A1J6IIK9</accession>
<keyword evidence="2" id="KW-1185">Reference proteome</keyword>
<name>A0A1J6IIK9_NICAT</name>
<proteinExistence type="predicted"/>
<dbReference type="Proteomes" id="UP000187609">
    <property type="component" value="Unassembled WGS sequence"/>
</dbReference>
<organism evidence="1 2">
    <name type="scientific">Nicotiana attenuata</name>
    <name type="common">Coyote tobacco</name>
    <dbReference type="NCBI Taxonomy" id="49451"/>
    <lineage>
        <taxon>Eukaryota</taxon>
        <taxon>Viridiplantae</taxon>
        <taxon>Streptophyta</taxon>
        <taxon>Embryophyta</taxon>
        <taxon>Tracheophyta</taxon>
        <taxon>Spermatophyta</taxon>
        <taxon>Magnoliopsida</taxon>
        <taxon>eudicotyledons</taxon>
        <taxon>Gunneridae</taxon>
        <taxon>Pentapetalae</taxon>
        <taxon>asterids</taxon>
        <taxon>lamiids</taxon>
        <taxon>Solanales</taxon>
        <taxon>Solanaceae</taxon>
        <taxon>Nicotianoideae</taxon>
        <taxon>Nicotianeae</taxon>
        <taxon>Nicotiana</taxon>
    </lineage>
</organism>
<dbReference type="AlphaFoldDB" id="A0A1J6IIK9"/>
<comment type="caution">
    <text evidence="1">The sequence shown here is derived from an EMBL/GenBank/DDBJ whole genome shotgun (WGS) entry which is preliminary data.</text>
</comment>
<dbReference type="EMBL" id="MJEQ01037186">
    <property type="protein sequence ID" value="OIT04180.1"/>
    <property type="molecule type" value="Genomic_DNA"/>
</dbReference>
<protein>
    <submittedName>
        <fullName evidence="1">Uncharacterized protein</fullName>
    </submittedName>
</protein>
<gene>
    <name evidence="1" type="ORF">A4A49_19257</name>
</gene>